<reference evidence="2" key="1">
    <citation type="submission" date="2017-09" db="EMBL/GenBank/DDBJ databases">
        <title>Depth-based differentiation of microbial function through sediment-hosted aquifers and enrichment of novel symbionts in the deep terrestrial subsurface.</title>
        <authorList>
            <person name="Probst A.J."/>
            <person name="Ladd B."/>
            <person name="Jarett J.K."/>
            <person name="Geller-Mcgrath D.E."/>
            <person name="Sieber C.M.K."/>
            <person name="Emerson J.B."/>
            <person name="Anantharaman K."/>
            <person name="Thomas B.C."/>
            <person name="Malmstrom R."/>
            <person name="Stieglmeier M."/>
            <person name="Klingl A."/>
            <person name="Woyke T."/>
            <person name="Ryan C.M."/>
            <person name="Banfield J.F."/>
        </authorList>
    </citation>
    <scope>NUCLEOTIDE SEQUENCE [LARGE SCALE GENOMIC DNA]</scope>
</reference>
<accession>A0A2M8F2Y7</accession>
<dbReference type="EMBL" id="PFSC01000032">
    <property type="protein sequence ID" value="PJC33674.1"/>
    <property type="molecule type" value="Genomic_DNA"/>
</dbReference>
<protein>
    <submittedName>
        <fullName evidence="1">Uncharacterized protein</fullName>
    </submittedName>
</protein>
<name>A0A2M8F2Y7_9BACT</name>
<dbReference type="AlphaFoldDB" id="A0A2M8F2Y7"/>
<sequence>MANAICEADMKEDEGIKDIRNYFFSFAKEMGYGEYVEYDEKLNRYFETFEMDDEPSIRSLIERYDEHVFWDEIAERLGERDFFNKYTKDEIQKMDDAECFTQRMRCAIAWEEEFEKYGIRRLGIIKKRK</sequence>
<organism evidence="1 2">
    <name type="scientific">Candidatus Roizmanbacteria bacterium CG_4_9_14_0_2_um_filter_39_13</name>
    <dbReference type="NCBI Taxonomy" id="1974839"/>
    <lineage>
        <taxon>Bacteria</taxon>
        <taxon>Candidatus Roizmaniibacteriota</taxon>
    </lineage>
</organism>
<evidence type="ECO:0000313" key="1">
    <source>
        <dbReference type="EMBL" id="PJC33674.1"/>
    </source>
</evidence>
<dbReference type="Proteomes" id="UP000231383">
    <property type="component" value="Unassembled WGS sequence"/>
</dbReference>
<proteinExistence type="predicted"/>
<evidence type="ECO:0000313" key="2">
    <source>
        <dbReference type="Proteomes" id="UP000231383"/>
    </source>
</evidence>
<comment type="caution">
    <text evidence="1">The sequence shown here is derived from an EMBL/GenBank/DDBJ whole genome shotgun (WGS) entry which is preliminary data.</text>
</comment>
<gene>
    <name evidence="1" type="ORF">CO051_01230</name>
</gene>